<name>A0A9D1Z8N8_9FIRM</name>
<evidence type="ECO:0000259" key="2">
    <source>
        <dbReference type="Pfam" id="PF09851"/>
    </source>
</evidence>
<feature type="transmembrane region" description="Helical" evidence="1">
    <location>
        <begin position="204"/>
        <end position="222"/>
    </location>
</feature>
<accession>A0A9D1Z8N8</accession>
<comment type="caution">
    <text evidence="3">The sequence shown here is derived from an EMBL/GenBank/DDBJ whole genome shotgun (WGS) entry which is preliminary data.</text>
</comment>
<evidence type="ECO:0000313" key="4">
    <source>
        <dbReference type="Proteomes" id="UP000824135"/>
    </source>
</evidence>
<organism evidence="3 4">
    <name type="scientific">Candidatus Borkfalkia excrementavium</name>
    <dbReference type="NCBI Taxonomy" id="2838505"/>
    <lineage>
        <taxon>Bacteria</taxon>
        <taxon>Bacillati</taxon>
        <taxon>Bacillota</taxon>
        <taxon>Clostridia</taxon>
        <taxon>Christensenellales</taxon>
        <taxon>Christensenellaceae</taxon>
        <taxon>Candidatus Borkfalkia</taxon>
    </lineage>
</organism>
<proteinExistence type="predicted"/>
<feature type="transmembrane region" description="Helical" evidence="1">
    <location>
        <begin position="39"/>
        <end position="59"/>
    </location>
</feature>
<reference evidence="3" key="2">
    <citation type="submission" date="2021-04" db="EMBL/GenBank/DDBJ databases">
        <authorList>
            <person name="Gilroy R."/>
        </authorList>
    </citation>
    <scope>NUCLEOTIDE SEQUENCE</scope>
    <source>
        <strain evidence="3">CHK199-9574</strain>
    </source>
</reference>
<feature type="domain" description="SHOCT" evidence="2">
    <location>
        <begin position="309"/>
        <end position="335"/>
    </location>
</feature>
<dbReference type="Pfam" id="PF09851">
    <property type="entry name" value="SHOCT"/>
    <property type="match status" value="1"/>
</dbReference>
<evidence type="ECO:0000313" key="3">
    <source>
        <dbReference type="EMBL" id="HIY78175.1"/>
    </source>
</evidence>
<keyword evidence="1" id="KW-0812">Transmembrane</keyword>
<evidence type="ECO:0000256" key="1">
    <source>
        <dbReference type="SAM" id="Phobius"/>
    </source>
</evidence>
<dbReference type="Proteomes" id="UP000824135">
    <property type="component" value="Unassembled WGS sequence"/>
</dbReference>
<dbReference type="EMBL" id="DXCO01000030">
    <property type="protein sequence ID" value="HIY78175.1"/>
    <property type="molecule type" value="Genomic_DNA"/>
</dbReference>
<protein>
    <submittedName>
        <fullName evidence="3">SHOCT domain-containing protein</fullName>
    </submittedName>
</protein>
<dbReference type="InterPro" id="IPR018649">
    <property type="entry name" value="SHOCT"/>
</dbReference>
<keyword evidence="1" id="KW-0472">Membrane</keyword>
<sequence length="337" mass="39000">MDNNSRNWKKQEIEKKAKMKFEKLSKEEIEDKAGKYKKFIIITHSIFSVLFFIGVIPTVMEVLKFEEPLPIMQFVLMLLIYGTVIIAPLVRIYVISKKPHEELALLEVKREIRKVFSKIIQQEKELLQNENWTKATNGKFVVSKSFNIVTNGGILSKLFIDNQHKLFVYQKDINFIKMYKFSDLINYEVYENGQSKVKGRAGSALIGGAFFGLTGLIVGSSMSRKVEDKCNQLKLIIRLNDLNCPQIVITYVDNVAWDKAGFTYRTMKENLQLVCSALEYIMNAKTLEQSAVEKTEPQTTKEEKPLKEQMLELKEMLDSGLITQEEYELKKKRLLNL</sequence>
<gene>
    <name evidence="3" type="ORF">H9728_03945</name>
</gene>
<feature type="transmembrane region" description="Helical" evidence="1">
    <location>
        <begin position="71"/>
        <end position="94"/>
    </location>
</feature>
<dbReference type="AlphaFoldDB" id="A0A9D1Z8N8"/>
<reference evidence="3" key="1">
    <citation type="journal article" date="2021" name="PeerJ">
        <title>Extensive microbial diversity within the chicken gut microbiome revealed by metagenomics and culture.</title>
        <authorList>
            <person name="Gilroy R."/>
            <person name="Ravi A."/>
            <person name="Getino M."/>
            <person name="Pursley I."/>
            <person name="Horton D.L."/>
            <person name="Alikhan N.F."/>
            <person name="Baker D."/>
            <person name="Gharbi K."/>
            <person name="Hall N."/>
            <person name="Watson M."/>
            <person name="Adriaenssens E.M."/>
            <person name="Foster-Nyarko E."/>
            <person name="Jarju S."/>
            <person name="Secka A."/>
            <person name="Antonio M."/>
            <person name="Oren A."/>
            <person name="Chaudhuri R.R."/>
            <person name="La Ragione R."/>
            <person name="Hildebrand F."/>
            <person name="Pallen M.J."/>
        </authorList>
    </citation>
    <scope>NUCLEOTIDE SEQUENCE</scope>
    <source>
        <strain evidence="3">CHK199-9574</strain>
    </source>
</reference>
<keyword evidence="1" id="KW-1133">Transmembrane helix</keyword>